<sequence>MSEYIDIKTAFGLIKQEFDRNNNQTGLQTLKTRLDNMAQSVRYLTMSLHGHEIHNEEMNMTIHRELNHLNAKLVNEIQALHKEIMNLTNIESADINRLEAILSVHQTNLTTLESEMAIFQQIHLQNVSNS</sequence>
<evidence type="ECO:0000313" key="1">
    <source>
        <dbReference type="EMBL" id="EKC22762.1"/>
    </source>
</evidence>
<proteinExistence type="predicted"/>
<dbReference type="InParanoid" id="K1PFU2"/>
<name>K1PFU2_MAGGI</name>
<dbReference type="HOGENOM" id="CLU_1940126_0_0_1"/>
<dbReference type="AlphaFoldDB" id="K1PFU2"/>
<dbReference type="EMBL" id="JH816403">
    <property type="protein sequence ID" value="EKC22762.1"/>
    <property type="molecule type" value="Genomic_DNA"/>
</dbReference>
<organism evidence="1">
    <name type="scientific">Magallana gigas</name>
    <name type="common">Pacific oyster</name>
    <name type="synonym">Crassostrea gigas</name>
    <dbReference type="NCBI Taxonomy" id="29159"/>
    <lineage>
        <taxon>Eukaryota</taxon>
        <taxon>Metazoa</taxon>
        <taxon>Spiralia</taxon>
        <taxon>Lophotrochozoa</taxon>
        <taxon>Mollusca</taxon>
        <taxon>Bivalvia</taxon>
        <taxon>Autobranchia</taxon>
        <taxon>Pteriomorphia</taxon>
        <taxon>Ostreida</taxon>
        <taxon>Ostreoidea</taxon>
        <taxon>Ostreidae</taxon>
        <taxon>Magallana</taxon>
    </lineage>
</organism>
<protein>
    <submittedName>
        <fullName evidence="1">Uncharacterized protein</fullName>
    </submittedName>
</protein>
<reference evidence="1" key="1">
    <citation type="journal article" date="2012" name="Nature">
        <title>The oyster genome reveals stress adaptation and complexity of shell formation.</title>
        <authorList>
            <person name="Zhang G."/>
            <person name="Fang X."/>
            <person name="Guo X."/>
            <person name="Li L."/>
            <person name="Luo R."/>
            <person name="Xu F."/>
            <person name="Yang P."/>
            <person name="Zhang L."/>
            <person name="Wang X."/>
            <person name="Qi H."/>
            <person name="Xiong Z."/>
            <person name="Que H."/>
            <person name="Xie Y."/>
            <person name="Holland P.W."/>
            <person name="Paps J."/>
            <person name="Zhu Y."/>
            <person name="Wu F."/>
            <person name="Chen Y."/>
            <person name="Wang J."/>
            <person name="Peng C."/>
            <person name="Meng J."/>
            <person name="Yang L."/>
            <person name="Liu J."/>
            <person name="Wen B."/>
            <person name="Zhang N."/>
            <person name="Huang Z."/>
            <person name="Zhu Q."/>
            <person name="Feng Y."/>
            <person name="Mount A."/>
            <person name="Hedgecock D."/>
            <person name="Xu Z."/>
            <person name="Liu Y."/>
            <person name="Domazet-Loso T."/>
            <person name="Du Y."/>
            <person name="Sun X."/>
            <person name="Zhang S."/>
            <person name="Liu B."/>
            <person name="Cheng P."/>
            <person name="Jiang X."/>
            <person name="Li J."/>
            <person name="Fan D."/>
            <person name="Wang W."/>
            <person name="Fu W."/>
            <person name="Wang T."/>
            <person name="Wang B."/>
            <person name="Zhang J."/>
            <person name="Peng Z."/>
            <person name="Li Y."/>
            <person name="Li N."/>
            <person name="Wang J."/>
            <person name="Chen M."/>
            <person name="He Y."/>
            <person name="Tan F."/>
            <person name="Song X."/>
            <person name="Zheng Q."/>
            <person name="Huang R."/>
            <person name="Yang H."/>
            <person name="Du X."/>
            <person name="Chen L."/>
            <person name="Yang M."/>
            <person name="Gaffney P.M."/>
            <person name="Wang S."/>
            <person name="Luo L."/>
            <person name="She Z."/>
            <person name="Ming Y."/>
            <person name="Huang W."/>
            <person name="Zhang S."/>
            <person name="Huang B."/>
            <person name="Zhang Y."/>
            <person name="Qu T."/>
            <person name="Ni P."/>
            <person name="Miao G."/>
            <person name="Wang J."/>
            <person name="Wang Q."/>
            <person name="Steinberg C.E."/>
            <person name="Wang H."/>
            <person name="Li N."/>
            <person name="Qian L."/>
            <person name="Zhang G."/>
            <person name="Li Y."/>
            <person name="Yang H."/>
            <person name="Liu X."/>
            <person name="Wang J."/>
            <person name="Yin Y."/>
            <person name="Wang J."/>
        </authorList>
    </citation>
    <scope>NUCLEOTIDE SEQUENCE [LARGE SCALE GENOMIC DNA]</scope>
    <source>
        <strain evidence="1">05x7-T-G4-1.051#20</strain>
    </source>
</reference>
<accession>K1PFU2</accession>
<gene>
    <name evidence="1" type="ORF">CGI_10001509</name>
</gene>